<dbReference type="AlphaFoldDB" id="A0A6A4QME5"/>
<comment type="similarity">
    <text evidence="1">Belongs to the plant LTP family.</text>
</comment>
<name>A0A6A4QME5_LUPAL</name>
<dbReference type="EMBL" id="WOCE01000004">
    <property type="protein sequence ID" value="KAE9614853.1"/>
    <property type="molecule type" value="Genomic_DNA"/>
</dbReference>
<accession>A0A6A4QME5</accession>
<dbReference type="Proteomes" id="UP000447434">
    <property type="component" value="Chromosome 4"/>
</dbReference>
<reference evidence="6" key="1">
    <citation type="journal article" date="2020" name="Nat. Commun.">
        <title>Genome sequence of the cluster root forming white lupin.</title>
        <authorList>
            <person name="Hufnagel B."/>
            <person name="Marques A."/>
            <person name="Soriano A."/>
            <person name="Marques L."/>
            <person name="Divol F."/>
            <person name="Doumas P."/>
            <person name="Sallet E."/>
            <person name="Mancinotti D."/>
            <person name="Carrere S."/>
            <person name="Marande W."/>
            <person name="Arribat S."/>
            <person name="Keller J."/>
            <person name="Huneau C."/>
            <person name="Blein T."/>
            <person name="Aime D."/>
            <person name="Laguerre M."/>
            <person name="Taylor J."/>
            <person name="Schubert V."/>
            <person name="Nelson M."/>
            <person name="Geu-Flores F."/>
            <person name="Crespi M."/>
            <person name="Gallardo-Guerrero K."/>
            <person name="Delaux P.-M."/>
            <person name="Salse J."/>
            <person name="Berges H."/>
            <person name="Guyot R."/>
            <person name="Gouzy J."/>
            <person name="Peret B."/>
        </authorList>
    </citation>
    <scope>NUCLEOTIDE SEQUENCE [LARGE SCALE GENOMIC DNA]</scope>
    <source>
        <strain evidence="6">cv. Amiga</strain>
    </source>
</reference>
<feature type="domain" description="Bifunctional inhibitor/plant lipid transfer protein/seed storage helical" evidence="4">
    <location>
        <begin position="27"/>
        <end position="77"/>
    </location>
</feature>
<dbReference type="InterPro" id="IPR000528">
    <property type="entry name" value="Plant_nsLTP"/>
</dbReference>
<keyword evidence="3" id="KW-0732">Signal</keyword>
<dbReference type="PANTHER" id="PTHR33076">
    <property type="entry name" value="NON-SPECIFIC LIPID-TRANSFER PROTEIN 2-RELATED"/>
    <property type="match status" value="1"/>
</dbReference>
<organism evidence="5 6">
    <name type="scientific">Lupinus albus</name>
    <name type="common">White lupine</name>
    <name type="synonym">Lupinus termis</name>
    <dbReference type="NCBI Taxonomy" id="3870"/>
    <lineage>
        <taxon>Eukaryota</taxon>
        <taxon>Viridiplantae</taxon>
        <taxon>Streptophyta</taxon>
        <taxon>Embryophyta</taxon>
        <taxon>Tracheophyta</taxon>
        <taxon>Spermatophyta</taxon>
        <taxon>Magnoliopsida</taxon>
        <taxon>eudicotyledons</taxon>
        <taxon>Gunneridae</taxon>
        <taxon>Pentapetalae</taxon>
        <taxon>rosids</taxon>
        <taxon>fabids</taxon>
        <taxon>Fabales</taxon>
        <taxon>Fabaceae</taxon>
        <taxon>Papilionoideae</taxon>
        <taxon>50 kb inversion clade</taxon>
        <taxon>genistoids sensu lato</taxon>
        <taxon>core genistoids</taxon>
        <taxon>Genisteae</taxon>
        <taxon>Lupinus</taxon>
    </lineage>
</organism>
<dbReference type="OrthoDB" id="1403824at2759"/>
<dbReference type="GO" id="GO:0006869">
    <property type="term" value="P:lipid transport"/>
    <property type="evidence" value="ECO:0007669"/>
    <property type="project" value="InterPro"/>
</dbReference>
<evidence type="ECO:0000313" key="6">
    <source>
        <dbReference type="Proteomes" id="UP000447434"/>
    </source>
</evidence>
<proteinExistence type="inferred from homology"/>
<feature type="signal peptide" evidence="3">
    <location>
        <begin position="1"/>
        <end position="24"/>
    </location>
</feature>
<dbReference type="Pfam" id="PF00234">
    <property type="entry name" value="Tryp_alpha_amyl"/>
    <property type="match status" value="1"/>
</dbReference>
<dbReference type="PRINTS" id="PR00382">
    <property type="entry name" value="LIPIDTRNSFER"/>
</dbReference>
<comment type="caution">
    <text evidence="5">The sequence shown here is derived from an EMBL/GenBank/DDBJ whole genome shotgun (WGS) entry which is preliminary data.</text>
</comment>
<dbReference type="Gene3D" id="1.10.110.10">
    <property type="entry name" value="Plant lipid-transfer and hydrophobic proteins"/>
    <property type="match status" value="1"/>
</dbReference>
<dbReference type="InterPro" id="IPR016140">
    <property type="entry name" value="Bifunc_inhib/LTP/seed_store"/>
</dbReference>
<gene>
    <name evidence="5" type="ORF">Lalb_Chr04g0249061</name>
</gene>
<evidence type="ECO:0000256" key="2">
    <source>
        <dbReference type="ARBA" id="ARBA00023157"/>
    </source>
</evidence>
<evidence type="ECO:0000256" key="3">
    <source>
        <dbReference type="SAM" id="SignalP"/>
    </source>
</evidence>
<keyword evidence="2" id="KW-1015">Disulfide bond</keyword>
<dbReference type="GO" id="GO:0008289">
    <property type="term" value="F:lipid binding"/>
    <property type="evidence" value="ECO:0007669"/>
    <property type="project" value="InterPro"/>
</dbReference>
<protein>
    <submittedName>
        <fullName evidence="5">Putative plant lipid transfer protein/Par allergen</fullName>
    </submittedName>
</protein>
<dbReference type="InterPro" id="IPR036312">
    <property type="entry name" value="Bifun_inhib/LTP/seed_sf"/>
</dbReference>
<sequence length="79" mass="8722">MKKVFVPFLTLLAILLFTMDLVQGFSCNNDAKKELFPCLGYLIGEGNVPSSLCCEGIFGLKSSTPTKDDRHAACECFKR</sequence>
<evidence type="ECO:0000256" key="1">
    <source>
        <dbReference type="ARBA" id="ARBA00009748"/>
    </source>
</evidence>
<evidence type="ECO:0000313" key="5">
    <source>
        <dbReference type="EMBL" id="KAE9614853.1"/>
    </source>
</evidence>
<evidence type="ECO:0000259" key="4">
    <source>
        <dbReference type="Pfam" id="PF00234"/>
    </source>
</evidence>
<keyword evidence="6" id="KW-1185">Reference proteome</keyword>
<dbReference type="SUPFAM" id="SSF47699">
    <property type="entry name" value="Bifunctional inhibitor/lipid-transfer protein/seed storage 2S albumin"/>
    <property type="match status" value="1"/>
</dbReference>
<feature type="chain" id="PRO_5025434881" evidence="3">
    <location>
        <begin position="25"/>
        <end position="79"/>
    </location>
</feature>